<evidence type="ECO:0000313" key="3">
    <source>
        <dbReference type="Proteomes" id="UP000191672"/>
    </source>
</evidence>
<feature type="compositionally biased region" description="Polar residues" evidence="1">
    <location>
        <begin position="325"/>
        <end position="339"/>
    </location>
</feature>
<reference evidence="3" key="1">
    <citation type="journal article" date="2017" name="Nat. Microbiol.">
        <title>Global analysis of biosynthetic gene clusters reveals vast potential of secondary metabolite production in Penicillium species.</title>
        <authorList>
            <person name="Nielsen J.C."/>
            <person name="Grijseels S."/>
            <person name="Prigent S."/>
            <person name="Ji B."/>
            <person name="Dainat J."/>
            <person name="Nielsen K.F."/>
            <person name="Frisvad J.C."/>
            <person name="Workman M."/>
            <person name="Nielsen J."/>
        </authorList>
    </citation>
    <scope>NUCLEOTIDE SEQUENCE [LARGE SCALE GENOMIC DNA]</scope>
    <source>
        <strain evidence="3">IBT 31811</strain>
    </source>
</reference>
<accession>A0A1V6Q0G4</accession>
<evidence type="ECO:0000256" key="1">
    <source>
        <dbReference type="SAM" id="MobiDB-lite"/>
    </source>
</evidence>
<dbReference type="Proteomes" id="UP000191672">
    <property type="component" value="Unassembled WGS sequence"/>
</dbReference>
<feature type="region of interest" description="Disordered" evidence="1">
    <location>
        <begin position="508"/>
        <end position="535"/>
    </location>
</feature>
<dbReference type="EMBL" id="MDYN01000020">
    <property type="protein sequence ID" value="OQD82715.1"/>
    <property type="molecule type" value="Genomic_DNA"/>
</dbReference>
<gene>
    <name evidence="2" type="ORF">PENANT_c020G04218</name>
</gene>
<feature type="region of interest" description="Disordered" evidence="1">
    <location>
        <begin position="314"/>
        <end position="339"/>
    </location>
</feature>
<name>A0A1V6Q0G4_9EURO</name>
<evidence type="ECO:0000313" key="2">
    <source>
        <dbReference type="EMBL" id="OQD82715.1"/>
    </source>
</evidence>
<feature type="region of interest" description="Disordered" evidence="1">
    <location>
        <begin position="1"/>
        <end position="21"/>
    </location>
</feature>
<proteinExistence type="predicted"/>
<organism evidence="2 3">
    <name type="scientific">Penicillium antarcticum</name>
    <dbReference type="NCBI Taxonomy" id="416450"/>
    <lineage>
        <taxon>Eukaryota</taxon>
        <taxon>Fungi</taxon>
        <taxon>Dikarya</taxon>
        <taxon>Ascomycota</taxon>
        <taxon>Pezizomycotina</taxon>
        <taxon>Eurotiomycetes</taxon>
        <taxon>Eurotiomycetidae</taxon>
        <taxon>Eurotiales</taxon>
        <taxon>Aspergillaceae</taxon>
        <taxon>Penicillium</taxon>
    </lineage>
</organism>
<protein>
    <submittedName>
        <fullName evidence="2">Uncharacterized protein</fullName>
    </submittedName>
</protein>
<comment type="caution">
    <text evidence="2">The sequence shown here is derived from an EMBL/GenBank/DDBJ whole genome shotgun (WGS) entry which is preliminary data.</text>
</comment>
<keyword evidence="3" id="KW-1185">Reference proteome</keyword>
<sequence length="535" mass="61219">MEDQGEPGIAPQPDGADTTFATRGPLEVDVHGLTARFFLDIPIDEVIPQRFLIQAERHSFTHCKAWIFRNGTDDGRDIDLDEWSPVDMRYRGVFKTLAKVPLFSKGLWEGGCELFDYEVGTKNPRVQAHVVYALLHEIGDMLNISRPTSKANVIFYPKPRLVSRALEYWTGYREKYKDGPRAAGFLSLDFYPQQDFSISLYPVSTTTEAETFSSCLREKFKLILGQLLLHLRPLRAPGDKLPDQEVFLVGLHGSKLHILRAFFPGQKTSSLWCQRELPMPEAFISGLTFQDQPPSPPASYTSATNDAQAYHIEQTEDAPEHESSTTENTNRPRSQSNRFYTTENLERIRQHLEEAKLSTLDNELEVRTFRVLGTREYDLWNQKDFKEAVHSLAALELYLFSGEARCGGIQEIFEWNPWDPYAGSEDSNPVESDEERTARLETDIQLEQRMFAEQEEDLRREELIRRADDWEATRCSEALRSSGEDRIGSLSESDATSECWDWIWSDDEMDANETKDTNSDTDENIMGQLDSGINP</sequence>
<dbReference type="AlphaFoldDB" id="A0A1V6Q0G4"/>